<evidence type="ECO:0000313" key="1">
    <source>
        <dbReference type="EMBL" id="GEL25727.1"/>
    </source>
</evidence>
<sequence length="51" mass="5631">MALAQNTTPEPDLAQLSAAEFDAYLGWLSREVYGRGEPVEVSFPADFEPPF</sequence>
<dbReference type="Proteomes" id="UP000321685">
    <property type="component" value="Unassembled WGS sequence"/>
</dbReference>
<comment type="caution">
    <text evidence="1">The sequence shown here is derived from an EMBL/GenBank/DDBJ whole genome shotgun (WGS) entry which is preliminary data.</text>
</comment>
<proteinExistence type="predicted"/>
<name>A0A511DMY9_9PSEU</name>
<dbReference type="RefSeq" id="WP_186817138.1">
    <property type="nucleotide sequence ID" value="NZ_BJVJ01000062.1"/>
</dbReference>
<evidence type="ECO:0000313" key="2">
    <source>
        <dbReference type="Proteomes" id="UP000321685"/>
    </source>
</evidence>
<protein>
    <submittedName>
        <fullName evidence="1">Uncharacterized protein</fullName>
    </submittedName>
</protein>
<dbReference type="EMBL" id="BJVJ01000062">
    <property type="protein sequence ID" value="GEL25727.1"/>
    <property type="molecule type" value="Genomic_DNA"/>
</dbReference>
<keyword evidence="2" id="KW-1185">Reference proteome</keyword>
<organism evidence="1 2">
    <name type="scientific">Pseudonocardia sulfidoxydans NBRC 16205</name>
    <dbReference type="NCBI Taxonomy" id="1223511"/>
    <lineage>
        <taxon>Bacteria</taxon>
        <taxon>Bacillati</taxon>
        <taxon>Actinomycetota</taxon>
        <taxon>Actinomycetes</taxon>
        <taxon>Pseudonocardiales</taxon>
        <taxon>Pseudonocardiaceae</taxon>
        <taxon>Pseudonocardia</taxon>
    </lineage>
</organism>
<gene>
    <name evidence="1" type="ORF">PSU4_46810</name>
</gene>
<reference evidence="1 2" key="1">
    <citation type="submission" date="2019-07" db="EMBL/GenBank/DDBJ databases">
        <title>Whole genome shotgun sequence of Pseudonocardia sulfidoxydans NBRC 16205.</title>
        <authorList>
            <person name="Hosoyama A."/>
            <person name="Uohara A."/>
            <person name="Ohji S."/>
            <person name="Ichikawa N."/>
        </authorList>
    </citation>
    <scope>NUCLEOTIDE SEQUENCE [LARGE SCALE GENOMIC DNA]</scope>
    <source>
        <strain evidence="1 2">NBRC 16205</strain>
    </source>
</reference>
<accession>A0A511DMY9</accession>
<dbReference type="AlphaFoldDB" id="A0A511DMY9"/>